<dbReference type="InterPro" id="IPR013209">
    <property type="entry name" value="LNS2"/>
</dbReference>
<gene>
    <name evidence="5" type="primary">ned1</name>
    <name evidence="5" type="ORF">LTR09_009472</name>
</gene>
<keyword evidence="2" id="KW-0597">Phosphoprotein</keyword>
<keyword evidence="6" id="KW-1185">Reference proteome</keyword>
<dbReference type="InterPro" id="IPR026058">
    <property type="entry name" value="LIPIN"/>
</dbReference>
<feature type="region of interest" description="Disordered" evidence="3">
    <location>
        <begin position="361"/>
        <end position="417"/>
    </location>
</feature>
<dbReference type="Pfam" id="PF24565">
    <property type="entry name" value="Ned1_M"/>
    <property type="match status" value="1"/>
</dbReference>
<evidence type="ECO:0000313" key="6">
    <source>
        <dbReference type="Proteomes" id="UP001271007"/>
    </source>
</evidence>
<dbReference type="SMART" id="SM00775">
    <property type="entry name" value="LNS2"/>
    <property type="match status" value="1"/>
</dbReference>
<evidence type="ECO:0000256" key="3">
    <source>
        <dbReference type="SAM" id="MobiDB-lite"/>
    </source>
</evidence>
<accession>A0AAJ0G5N8</accession>
<dbReference type="InterPro" id="IPR031315">
    <property type="entry name" value="LNS2/PITP"/>
</dbReference>
<feature type="compositionally biased region" description="Polar residues" evidence="3">
    <location>
        <begin position="96"/>
        <end position="112"/>
    </location>
</feature>
<feature type="compositionally biased region" description="Basic and acidic residues" evidence="3">
    <location>
        <begin position="367"/>
        <end position="381"/>
    </location>
</feature>
<keyword evidence="5" id="KW-0378">Hydrolase</keyword>
<dbReference type="SUPFAM" id="SSF56784">
    <property type="entry name" value="HAD-like"/>
    <property type="match status" value="1"/>
</dbReference>
<dbReference type="InterPro" id="IPR057124">
    <property type="entry name" value="Ned1-like_M"/>
</dbReference>
<dbReference type="EC" id="3.1.3.4" evidence="5"/>
<evidence type="ECO:0000313" key="5">
    <source>
        <dbReference type="EMBL" id="KAK3049294.1"/>
    </source>
</evidence>
<evidence type="ECO:0000256" key="2">
    <source>
        <dbReference type="ARBA" id="ARBA00022553"/>
    </source>
</evidence>
<dbReference type="PANTHER" id="PTHR12181:SF12">
    <property type="entry name" value="PHOSPHATIDATE PHOSPHATASE"/>
    <property type="match status" value="1"/>
</dbReference>
<dbReference type="InterPro" id="IPR007651">
    <property type="entry name" value="Lipin_N"/>
</dbReference>
<evidence type="ECO:0000256" key="1">
    <source>
        <dbReference type="ARBA" id="ARBA00005476"/>
    </source>
</evidence>
<dbReference type="Proteomes" id="UP001271007">
    <property type="component" value="Unassembled WGS sequence"/>
</dbReference>
<dbReference type="Pfam" id="PF04571">
    <property type="entry name" value="Lipin_N"/>
    <property type="match status" value="1"/>
</dbReference>
<feature type="compositionally biased region" description="Low complexity" evidence="3">
    <location>
        <begin position="402"/>
        <end position="411"/>
    </location>
</feature>
<dbReference type="FunFam" id="3.40.50.1000:FF:000063">
    <property type="entry name" value="Nuclear elongation and deformation protein"/>
    <property type="match status" value="1"/>
</dbReference>
<organism evidence="5 6">
    <name type="scientific">Extremus antarcticus</name>
    <dbReference type="NCBI Taxonomy" id="702011"/>
    <lineage>
        <taxon>Eukaryota</taxon>
        <taxon>Fungi</taxon>
        <taxon>Dikarya</taxon>
        <taxon>Ascomycota</taxon>
        <taxon>Pezizomycotina</taxon>
        <taxon>Dothideomycetes</taxon>
        <taxon>Dothideomycetidae</taxon>
        <taxon>Mycosphaerellales</taxon>
        <taxon>Extremaceae</taxon>
        <taxon>Extremus</taxon>
    </lineage>
</organism>
<feature type="region of interest" description="Disordered" evidence="3">
    <location>
        <begin position="736"/>
        <end position="850"/>
    </location>
</feature>
<dbReference type="GO" id="GO:0009062">
    <property type="term" value="P:fatty acid catabolic process"/>
    <property type="evidence" value="ECO:0007669"/>
    <property type="project" value="TreeGrafter"/>
</dbReference>
<proteinExistence type="inferred from homology"/>
<dbReference type="GO" id="GO:0019432">
    <property type="term" value="P:triglyceride biosynthetic process"/>
    <property type="evidence" value="ECO:0007669"/>
    <property type="project" value="TreeGrafter"/>
</dbReference>
<dbReference type="AlphaFoldDB" id="A0AAJ0G5N8"/>
<dbReference type="EMBL" id="JAWDJX010000041">
    <property type="protein sequence ID" value="KAK3049294.1"/>
    <property type="molecule type" value="Genomic_DNA"/>
</dbReference>
<dbReference type="Pfam" id="PF08235">
    <property type="entry name" value="LNS2"/>
    <property type="match status" value="1"/>
</dbReference>
<feature type="domain" description="LNS2/PITP" evidence="4">
    <location>
        <begin position="463"/>
        <end position="649"/>
    </location>
</feature>
<comment type="caution">
    <text evidence="5">The sequence shown here is derived from an EMBL/GenBank/DDBJ whole genome shotgun (WGS) entry which is preliminary data.</text>
</comment>
<feature type="compositionally biased region" description="Acidic residues" evidence="3">
    <location>
        <begin position="783"/>
        <end position="803"/>
    </location>
</feature>
<comment type="similarity">
    <text evidence="1">Belongs to the lipin family.</text>
</comment>
<sequence length="850" mass="91724">MQYVRSISGSVGAAWNSINPATLSGAIDVLVVEQDDGSLACSPFHIRFGKWRLLRPYEKKVEFKVNGSSQDFPMKLGEGGEAFFVFETNESVPEALQTSPLVSPAASPQLQPSAVDVPSLQEPDPFELETALNANGGTPGKRKGHIKSASESIPIPPNTSGRAHSDVGRSPPSAHLEAPFSRRPLSGDISGYRQAPKLERNVTDSDLPMARAAISSSLGNSKPLCSPSGQHRPKSPLRARTDRSASPSPVNDDDARTRAMNLSKRLWTSNISNQVTDSGDLMLDMTSYKGTAGEALHAEAIARQLLSEEIDGPYDIGALIGADESGNIWIYSSEEAKEAAGSKAARGLGSHHAAGYTSADALSDPGYHSDDANDASSDSKVELTSSHYRRDSDSAVGMNSQPSSPSATATAGDPNKNYAKTLRLTTDQLKTMDLKPGGNSMSFTVNRATCHATLWYWRHDVPIVISDIDGTITKSDVLGQVLNTIGRDWTHQGVAKLYTDISSNGYNFLYLTSRSVGQADTTRNYLNSVAQEGYRLPRGPVILSPDRTIAALRREVYLRKPEIFKMACLRDIMALFSGHGGSNNTSESTDAGLHLHLRPGALGSGRGRGGSPFYAGFGNRLTDALSYRSVNIPSTRIFTINSMSEISLDLLSLNNYKTAYGTMREIVDHYFPPVGLLVKGGGEEFTDFNYWREKPPDIIDFTDSESEEEDNAINAVLARRATSDDKMKQSLLLSEDEAADEMMESSFLDDRGRPSLESMMSESVAESTEGEDDEGELMGSLVLDEDDDGDDEQEQDDGDDGVEVDPFAGSPPRTPERTPRVGVEEDRDATPRRSADLAEDGGSGRGLGVG</sequence>
<reference evidence="5" key="1">
    <citation type="submission" date="2023-04" db="EMBL/GenBank/DDBJ databases">
        <title>Black Yeasts Isolated from many extreme environments.</title>
        <authorList>
            <person name="Coleine C."/>
            <person name="Stajich J.E."/>
            <person name="Selbmann L."/>
        </authorList>
    </citation>
    <scope>NUCLEOTIDE SEQUENCE</scope>
    <source>
        <strain evidence="5">CCFEE 5312</strain>
    </source>
</reference>
<dbReference type="GO" id="GO:0005634">
    <property type="term" value="C:nucleus"/>
    <property type="evidence" value="ECO:0007669"/>
    <property type="project" value="TreeGrafter"/>
</dbReference>
<protein>
    <submittedName>
        <fullName evidence="5">Lipin Ned1</fullName>
        <ecNumber evidence="5">3.1.3.4</ecNumber>
    </submittedName>
</protein>
<name>A0AAJ0G5N8_9PEZI</name>
<feature type="compositionally biased region" description="Gly residues" evidence="3">
    <location>
        <begin position="841"/>
        <end position="850"/>
    </location>
</feature>
<feature type="compositionally biased region" description="Basic and acidic residues" evidence="3">
    <location>
        <begin position="814"/>
        <end position="836"/>
    </location>
</feature>
<evidence type="ECO:0000259" key="4">
    <source>
        <dbReference type="SMART" id="SM00775"/>
    </source>
</evidence>
<dbReference type="PANTHER" id="PTHR12181">
    <property type="entry name" value="LIPIN"/>
    <property type="match status" value="1"/>
</dbReference>
<dbReference type="GO" id="GO:0008195">
    <property type="term" value="F:phosphatidate phosphatase activity"/>
    <property type="evidence" value="ECO:0007669"/>
    <property type="project" value="UniProtKB-EC"/>
</dbReference>
<dbReference type="InterPro" id="IPR036412">
    <property type="entry name" value="HAD-like_sf"/>
</dbReference>
<feature type="region of interest" description="Disordered" evidence="3">
    <location>
        <begin position="96"/>
        <end position="257"/>
    </location>
</feature>